<dbReference type="Proteomes" id="UP000694924">
    <property type="component" value="Unplaced"/>
</dbReference>
<accession>A0ABM1IDP1</accession>
<feature type="compositionally biased region" description="Acidic residues" evidence="3">
    <location>
        <begin position="14"/>
        <end position="26"/>
    </location>
</feature>
<feature type="compositionally biased region" description="Low complexity" evidence="3">
    <location>
        <begin position="1338"/>
        <end position="1353"/>
    </location>
</feature>
<feature type="domain" description="C3H1-type" evidence="4">
    <location>
        <begin position="2098"/>
        <end position="2124"/>
    </location>
</feature>
<dbReference type="InterPro" id="IPR019607">
    <property type="entry name" value="Putative_zinc-finger_domain"/>
</dbReference>
<feature type="compositionally biased region" description="Basic residues" evidence="3">
    <location>
        <begin position="916"/>
        <end position="930"/>
    </location>
</feature>
<feature type="region of interest" description="Disordered" evidence="3">
    <location>
        <begin position="1867"/>
        <end position="1926"/>
    </location>
</feature>
<feature type="zinc finger region" description="C3H1-type" evidence="1">
    <location>
        <begin position="2098"/>
        <end position="2124"/>
    </location>
</feature>
<feature type="compositionally biased region" description="Low complexity" evidence="3">
    <location>
        <begin position="1389"/>
        <end position="1408"/>
    </location>
</feature>
<feature type="compositionally biased region" description="Basic residues" evidence="3">
    <location>
        <begin position="132"/>
        <end position="146"/>
    </location>
</feature>
<feature type="compositionally biased region" description="Basic residues" evidence="3">
    <location>
        <begin position="196"/>
        <end position="213"/>
    </location>
</feature>
<feature type="compositionally biased region" description="Basic and acidic residues" evidence="3">
    <location>
        <begin position="2013"/>
        <end position="2024"/>
    </location>
</feature>
<feature type="compositionally biased region" description="Polar residues" evidence="3">
    <location>
        <begin position="1496"/>
        <end position="1507"/>
    </location>
</feature>
<evidence type="ECO:0000313" key="5">
    <source>
        <dbReference type="Proteomes" id="UP000694924"/>
    </source>
</evidence>
<organism evidence="5 6">
    <name type="scientific">Polistes dominula</name>
    <name type="common">European paper wasp</name>
    <name type="synonym">Vespa dominula</name>
    <dbReference type="NCBI Taxonomy" id="743375"/>
    <lineage>
        <taxon>Eukaryota</taxon>
        <taxon>Metazoa</taxon>
        <taxon>Ecdysozoa</taxon>
        <taxon>Arthropoda</taxon>
        <taxon>Hexapoda</taxon>
        <taxon>Insecta</taxon>
        <taxon>Pterygota</taxon>
        <taxon>Neoptera</taxon>
        <taxon>Endopterygota</taxon>
        <taxon>Hymenoptera</taxon>
        <taxon>Apocrita</taxon>
        <taxon>Aculeata</taxon>
        <taxon>Vespoidea</taxon>
        <taxon>Vespidae</taxon>
        <taxon>Polistinae</taxon>
        <taxon>Polistini</taxon>
        <taxon>Polistes</taxon>
    </lineage>
</organism>
<feature type="compositionally biased region" description="Low complexity" evidence="3">
    <location>
        <begin position="158"/>
        <end position="168"/>
    </location>
</feature>
<feature type="compositionally biased region" description="Basic residues" evidence="3">
    <location>
        <begin position="243"/>
        <end position="252"/>
    </location>
</feature>
<protein>
    <submittedName>
        <fullName evidence="6">Leucine-rich repeat-containing protein DDB_G0290503</fullName>
    </submittedName>
</protein>
<feature type="region of interest" description="Disordered" evidence="3">
    <location>
        <begin position="748"/>
        <end position="767"/>
    </location>
</feature>
<keyword evidence="1" id="KW-0863">Zinc-finger</keyword>
<keyword evidence="1" id="KW-0862">Zinc</keyword>
<feature type="compositionally biased region" description="Polar residues" evidence="3">
    <location>
        <begin position="1867"/>
        <end position="1879"/>
    </location>
</feature>
<feature type="region of interest" description="Disordered" evidence="3">
    <location>
        <begin position="878"/>
        <end position="935"/>
    </location>
</feature>
<feature type="coiled-coil region" evidence="2">
    <location>
        <begin position="1776"/>
        <end position="1803"/>
    </location>
</feature>
<feature type="region of interest" description="Disordered" evidence="3">
    <location>
        <begin position="1312"/>
        <end position="1364"/>
    </location>
</feature>
<feature type="compositionally biased region" description="Polar residues" evidence="3">
    <location>
        <begin position="893"/>
        <end position="911"/>
    </location>
</feature>
<evidence type="ECO:0000256" key="3">
    <source>
        <dbReference type="SAM" id="MobiDB-lite"/>
    </source>
</evidence>
<feature type="coiled-coil region" evidence="2">
    <location>
        <begin position="685"/>
        <end position="712"/>
    </location>
</feature>
<feature type="coiled-coil region" evidence="2">
    <location>
        <begin position="1698"/>
        <end position="1728"/>
    </location>
</feature>
<keyword evidence="1" id="KW-0479">Metal-binding</keyword>
<keyword evidence="2" id="KW-0175">Coiled coil</keyword>
<feature type="compositionally biased region" description="Polar residues" evidence="3">
    <location>
        <begin position="748"/>
        <end position="761"/>
    </location>
</feature>
<feature type="region of interest" description="Disordered" evidence="3">
    <location>
        <begin position="1059"/>
        <end position="1085"/>
    </location>
</feature>
<feature type="region of interest" description="Disordered" evidence="3">
    <location>
        <begin position="1"/>
        <end position="29"/>
    </location>
</feature>
<feature type="region of interest" description="Disordered" evidence="3">
    <location>
        <begin position="1998"/>
        <end position="2024"/>
    </location>
</feature>
<feature type="compositionally biased region" description="Basic and acidic residues" evidence="3">
    <location>
        <begin position="880"/>
        <end position="892"/>
    </location>
</feature>
<feature type="region of interest" description="Disordered" evidence="3">
    <location>
        <begin position="420"/>
        <end position="470"/>
    </location>
</feature>
<keyword evidence="5" id="KW-1185">Reference proteome</keyword>
<feature type="compositionally biased region" description="Polar residues" evidence="3">
    <location>
        <begin position="1319"/>
        <end position="1330"/>
    </location>
</feature>
<evidence type="ECO:0000256" key="1">
    <source>
        <dbReference type="PROSITE-ProRule" id="PRU00723"/>
    </source>
</evidence>
<gene>
    <name evidence="6" type="primary">LOC107067390</name>
</gene>
<evidence type="ECO:0000256" key="2">
    <source>
        <dbReference type="SAM" id="Coils"/>
    </source>
</evidence>
<feature type="compositionally biased region" description="Basic and acidic residues" evidence="3">
    <location>
        <begin position="172"/>
        <end position="195"/>
    </location>
</feature>
<feature type="region of interest" description="Disordered" evidence="3">
    <location>
        <begin position="1449"/>
        <end position="1524"/>
    </location>
</feature>
<dbReference type="RefSeq" id="XP_015178328.1">
    <property type="nucleotide sequence ID" value="XM_015322842.1"/>
</dbReference>
<dbReference type="Pfam" id="PF10650">
    <property type="entry name" value="zf-C3H1"/>
    <property type="match status" value="1"/>
</dbReference>
<reference evidence="6" key="1">
    <citation type="submission" date="2025-08" db="UniProtKB">
        <authorList>
            <consortium name="RefSeq"/>
        </authorList>
    </citation>
    <scope>IDENTIFICATION</scope>
    <source>
        <tissue evidence="6">Whole body</tissue>
    </source>
</reference>
<feature type="region of interest" description="Disordered" evidence="3">
    <location>
        <begin position="1382"/>
        <end position="1409"/>
    </location>
</feature>
<feature type="compositionally biased region" description="Basic and acidic residues" evidence="3">
    <location>
        <begin position="77"/>
        <end position="88"/>
    </location>
</feature>
<evidence type="ECO:0000313" key="6">
    <source>
        <dbReference type="RefSeq" id="XP_015178328.1"/>
    </source>
</evidence>
<sequence length="2158" mass="245194">MASDLSSGCNESLEVLDEKEEGEISLEDVSSSEEGHISYGYGIKIEKCINCLSTQRCAPWCTSAKYYHHKSSIRKDTVQEKENRHYAKDSGSAGVKHSVSTLQEKNDDLVPISSDSDMEIVGLADNSQQKHSMPRYRSKKKKKKERNHVSSTDNDNLVSSSSTISVVVGETTLKHDNDNSKVDRLSRSHRRDLSPLHRRSRISNKSPSRRRRSSTWFKMPYRKSKSPIMRSRSPVVLRESPRRLRSPKRSVHRSPSSRAISKKMSKKEQLPSSDAFNDNAYGDVNKLLEKVRLLDSIRVRVQEENVKSKEHCPSLKKKLSNMMKGKSDNNDNVTNFTKEKMVTYMKVKNDADDEEDLALLRQKALETKQKRNEKNNEQQQIKTESESKTSSYVNDHNEEDLTLRMLALRSAVLNKHKNRVERGIKTKKHDSSSISRSKSPFDQSFLDSISIPGETHVDSLPPPPPAATEMLFPSNEMMHTEDMELDTDIEQEKEKMPYSPTDNITNDIPIDTHLLGMQTSDVSFINLNKRTNGSPFDNTNNQLEHGALRTGIIENKSYLSNMINCANTESTFYDINTDAPYSPSDSIETSKSDVITAKQSNEYISTSQFSVTHGNMTNDISSTNVNVNDMAMDISMGQERPYSPTDAPIYDPDLSQTLPLTQTSFSKTSNNLMSSAMYDHSYENVNILKGENQQEKEQVNEMENLITRNQNDSSHFFEEGSSLSPNDSMVTIDDLSNADQVDPEICLSSNLGNKDNMNNNPTDKDTKLTEEPLYMHGVPDVTKDINKIPTLINKTLVPATILKSNKQLQQPWPMKKHENYIEPTFKSAEMQPIPMDVNVNTKLTTQFKPMKLTSVVKKPQTILTTPVAFKNCLSDESITEDTHRLSSSKEQETSSNTSLNKSEINVLSNITDLLPKKRKRERRRRSKRKNNNSIENITITISNENTKKLENNCGASEETNVTVTSVESELPSNDIHKEQNNTSDVAILNDSDNVKLTKLNQESHSHLSNKIEKDNNVQHLINVESNNNSSLNVVENRNKRRPSIDEDEEELRASLLASLKRSKSSDNSSCSISSVTTTATLSSTSNVPPVIQKVQQMDIAIPTYQVQSPIPHSLSQSTIVYNPGDDKSQQVNSVSIPSSTDIVKENVSGNDTTTASRLTYMTNCNKKRPLPLLKGPTKKYVKKVSIPASTKVVNNAKKYQNTVVQKKLILQKTISNYKADKMLDNKPIVSIRPCENKWISNTKVISSDMQRIVINLGSDSEESDSDYERYQSNSISMSNSNKVEKRPILNIPTTEFERSVDQFLRDVRKKQETAAASKHITTTTTMASSHKVTKKNLSSGTSTESNMSSSVHTPSAVRHLPVSQQEEYRRLKQQILEREILQKKRTAESGTSKTTNNINNTSSHSTMSDNLSKEALPLSKENPVGFEKTQNVNLKISIKNNNERNIEVIKRNTNSSSTSSVIINSEKKPPLQVIVSNPSNARTSSNEQSSDQSNQIMKKTTESNQSLMVKRQISENTNPQDRKKCKIAKQPSLKVLTMDEVNHKFIQIQINQHESDRTIMINNEKKQDDNNVNKKKDDKIDVDFGQNHAKEDNKMIKDNYLDTSSCTVSKENEQEMSKDKDQLIMEDMNNLDTLNVDLSIEDENVHNKEMYLELKDQLLPPTLVQDDETAEKDTNTDINVSNIIEENSHENDLILATNEIEINEMQDFEELKKEEENIEKDVTEELNSLVDSPKMEEGRHLIDAEYKLVTERYMVVDKLTEMLEDLREWNMERNLKRSSEEEIKKLKEQLRLAEIKLREHVNKINSIGPKVMDARNKINNGRRECFKLSKICKVLGTRVMGEHYEIPTVGKDILENKLKEVINHSRQFSQKKVPSSSVHVSEMHTNIIPEKQTEPELENELESESQPEHEPESESQPEPEPEFHIEPEPEPAFQIEIESESQPEPESEFQTESEPMEIETPILSNFVVMEQQDDDHFENDNIMISENDNNTVETLTNTQESLKQGDGEEETIEESRKKDSNLSETNDIIRHDHFYDKTRTEGEYCINLTGNNGDSDIIYSTTTTTRMKVLQEVDDQRRRPVEPYVSMLTHLKPSRNSNPHGILCPYELMGTCNDGDCRFVHQSVIIYDQSMEDKTLKETQDCIDLDAVHFDHPSRSNA</sequence>
<feature type="compositionally biased region" description="Acidic residues" evidence="3">
    <location>
        <begin position="1895"/>
        <end position="1905"/>
    </location>
</feature>
<feature type="compositionally biased region" description="Low complexity" evidence="3">
    <location>
        <begin position="1484"/>
        <end position="1495"/>
    </location>
</feature>
<feature type="region of interest" description="Disordered" evidence="3">
    <location>
        <begin position="77"/>
        <end position="274"/>
    </location>
</feature>
<feature type="region of interest" description="Disordered" evidence="3">
    <location>
        <begin position="367"/>
        <end position="394"/>
    </location>
</feature>
<feature type="compositionally biased region" description="Polar residues" evidence="3">
    <location>
        <begin position="1474"/>
        <end position="1483"/>
    </location>
</feature>
<dbReference type="PROSITE" id="PS50103">
    <property type="entry name" value="ZF_C3H1"/>
    <property type="match status" value="1"/>
</dbReference>
<dbReference type="InterPro" id="IPR000571">
    <property type="entry name" value="Znf_CCCH"/>
</dbReference>
<feature type="compositionally biased region" description="Polar residues" evidence="3">
    <location>
        <begin position="1"/>
        <end position="10"/>
    </location>
</feature>
<dbReference type="GeneID" id="107067390"/>
<feature type="compositionally biased region" description="Basic and acidic residues" evidence="3">
    <location>
        <begin position="367"/>
        <end position="376"/>
    </location>
</feature>
<feature type="compositionally biased region" description="Low complexity" evidence="3">
    <location>
        <begin position="1452"/>
        <end position="1464"/>
    </location>
</feature>
<proteinExistence type="predicted"/>
<evidence type="ECO:0000259" key="4">
    <source>
        <dbReference type="PROSITE" id="PS50103"/>
    </source>
</evidence>
<name>A0ABM1IDP1_POLDO</name>